<dbReference type="AlphaFoldDB" id="A0A0H2SA65"/>
<evidence type="ECO:0000313" key="1">
    <source>
        <dbReference type="EMBL" id="KLO18598.1"/>
    </source>
</evidence>
<keyword evidence="2" id="KW-1185">Reference proteome</keyword>
<name>A0A0H2SA65_9AGAM</name>
<dbReference type="EMBL" id="KQ085893">
    <property type="protein sequence ID" value="KLO18598.1"/>
    <property type="molecule type" value="Genomic_DNA"/>
</dbReference>
<evidence type="ECO:0000313" key="2">
    <source>
        <dbReference type="Proteomes" id="UP000053477"/>
    </source>
</evidence>
<dbReference type="InParanoid" id="A0A0H2SA65"/>
<proteinExistence type="predicted"/>
<accession>A0A0H2SA65</accession>
<organism evidence="1 2">
    <name type="scientific">Schizopora paradoxa</name>
    <dbReference type="NCBI Taxonomy" id="27342"/>
    <lineage>
        <taxon>Eukaryota</taxon>
        <taxon>Fungi</taxon>
        <taxon>Dikarya</taxon>
        <taxon>Basidiomycota</taxon>
        <taxon>Agaricomycotina</taxon>
        <taxon>Agaricomycetes</taxon>
        <taxon>Hymenochaetales</taxon>
        <taxon>Schizoporaceae</taxon>
        <taxon>Schizopora</taxon>
    </lineage>
</organism>
<protein>
    <submittedName>
        <fullName evidence="1">Uncharacterized protein</fullName>
    </submittedName>
</protein>
<reference evidence="1 2" key="1">
    <citation type="submission" date="2015-04" db="EMBL/GenBank/DDBJ databases">
        <title>Complete genome sequence of Schizopora paradoxa KUC8140, a cosmopolitan wood degrader in East Asia.</title>
        <authorList>
            <consortium name="DOE Joint Genome Institute"/>
            <person name="Min B."/>
            <person name="Park H."/>
            <person name="Jang Y."/>
            <person name="Kim J.-J."/>
            <person name="Kim K.H."/>
            <person name="Pangilinan J."/>
            <person name="Lipzen A."/>
            <person name="Riley R."/>
            <person name="Grigoriev I.V."/>
            <person name="Spatafora J.W."/>
            <person name="Choi I.-G."/>
        </authorList>
    </citation>
    <scope>NUCLEOTIDE SEQUENCE [LARGE SCALE GENOMIC DNA]</scope>
    <source>
        <strain evidence="1 2">KUC8140</strain>
    </source>
</reference>
<dbReference type="Proteomes" id="UP000053477">
    <property type="component" value="Unassembled WGS sequence"/>
</dbReference>
<gene>
    <name evidence="1" type="ORF">SCHPADRAFT_116026</name>
</gene>
<sequence length="168" mass="19283">MSTPSSHPPALHEALRYARAMKVHRRQSLLLCSLIQNAASPDLTGEDAAKWLEALNTLYERLFEWSQLSTVDAYFASDDILQGILYLYQNEFRWCNLLSEPHYNYWSSADATTSTSSRPSDQSPPPKISCRVSPFNRLTLLAISSRQFRRLSNVKHTRRTLWKGSKPH</sequence>
<dbReference type="OrthoDB" id="4062651at2759"/>